<evidence type="ECO:0000313" key="2">
    <source>
        <dbReference type="EMBL" id="GMN24498.1"/>
    </source>
</evidence>
<dbReference type="EMBL" id="BTGU01006862">
    <property type="protein sequence ID" value="GMN24516.1"/>
    <property type="molecule type" value="Genomic_DNA"/>
</dbReference>
<gene>
    <name evidence="2" type="ORF">TIFTF001_049143</name>
    <name evidence="3" type="ORF">TIFTF001_049146</name>
    <name evidence="4" type="ORF">TIFTF001_049149</name>
    <name evidence="5" type="ORF">TIFTF001_049152</name>
</gene>
<protein>
    <submittedName>
        <fullName evidence="5">Uncharacterized protein</fullName>
    </submittedName>
</protein>
<keyword evidence="6" id="KW-1185">Reference proteome</keyword>
<name>A0AA87YWD8_FICCA</name>
<evidence type="ECO:0000256" key="1">
    <source>
        <dbReference type="SAM" id="MobiDB-lite"/>
    </source>
</evidence>
<dbReference type="EMBL" id="BTGU01006863">
    <property type="protein sequence ID" value="GMN24548.1"/>
    <property type="molecule type" value="Genomic_DNA"/>
</dbReference>
<feature type="compositionally biased region" description="Basic and acidic residues" evidence="1">
    <location>
        <begin position="1"/>
        <end position="11"/>
    </location>
</feature>
<proteinExistence type="predicted"/>
<dbReference type="Proteomes" id="UP001187192">
    <property type="component" value="Unassembled WGS sequence"/>
</dbReference>
<organism evidence="5 6">
    <name type="scientific">Ficus carica</name>
    <name type="common">Common fig</name>
    <dbReference type="NCBI Taxonomy" id="3494"/>
    <lineage>
        <taxon>Eukaryota</taxon>
        <taxon>Viridiplantae</taxon>
        <taxon>Streptophyta</taxon>
        <taxon>Embryophyta</taxon>
        <taxon>Tracheophyta</taxon>
        <taxon>Spermatophyta</taxon>
        <taxon>Magnoliopsida</taxon>
        <taxon>eudicotyledons</taxon>
        <taxon>Gunneridae</taxon>
        <taxon>Pentapetalae</taxon>
        <taxon>rosids</taxon>
        <taxon>fabids</taxon>
        <taxon>Rosales</taxon>
        <taxon>Moraceae</taxon>
        <taxon>Ficeae</taxon>
        <taxon>Ficus</taxon>
    </lineage>
</organism>
<dbReference type="EMBL" id="BTGU01006861">
    <property type="protein sequence ID" value="GMN24498.1"/>
    <property type="molecule type" value="Genomic_DNA"/>
</dbReference>
<evidence type="ECO:0000313" key="3">
    <source>
        <dbReference type="EMBL" id="GMN24516.1"/>
    </source>
</evidence>
<accession>A0AA87YWD8</accession>
<evidence type="ECO:0000313" key="5">
    <source>
        <dbReference type="EMBL" id="GMN24558.1"/>
    </source>
</evidence>
<evidence type="ECO:0000313" key="4">
    <source>
        <dbReference type="EMBL" id="GMN24548.1"/>
    </source>
</evidence>
<comment type="caution">
    <text evidence="5">The sequence shown here is derived from an EMBL/GenBank/DDBJ whole genome shotgun (WGS) entry which is preliminary data.</text>
</comment>
<sequence length="139" mass="15496">MSAIRSSREEFDFLQQRKGAESSNEVSERSRPATDNLALIKGRHGFPNEVQLCLPFAYERADTVSEGKELRKPPPKALLLKQSSNDCLPSLIKSGTESTFPTVYFEGNGADLPFYCQGGRDQKSVEKTLRQSAVHRATF</sequence>
<reference evidence="5" key="1">
    <citation type="submission" date="2023-07" db="EMBL/GenBank/DDBJ databases">
        <title>draft genome sequence of fig (Ficus carica).</title>
        <authorList>
            <person name="Takahashi T."/>
            <person name="Nishimura K."/>
        </authorList>
    </citation>
    <scope>NUCLEOTIDE SEQUENCE</scope>
</reference>
<dbReference type="EMBL" id="BTGU01006864">
    <property type="protein sequence ID" value="GMN24558.1"/>
    <property type="molecule type" value="Genomic_DNA"/>
</dbReference>
<feature type="region of interest" description="Disordered" evidence="1">
    <location>
        <begin position="1"/>
        <end position="32"/>
    </location>
</feature>
<dbReference type="AlphaFoldDB" id="A0AA87YWD8"/>
<evidence type="ECO:0000313" key="6">
    <source>
        <dbReference type="Proteomes" id="UP001187192"/>
    </source>
</evidence>